<dbReference type="PANTHER" id="PTHR45287:SF3">
    <property type="entry name" value="PROTEIN, PUTATIVE-RELATED"/>
    <property type="match status" value="1"/>
</dbReference>
<evidence type="ECO:0000313" key="3">
    <source>
        <dbReference type="EMBL" id="RDX60401.1"/>
    </source>
</evidence>
<dbReference type="InterPro" id="IPR040262">
    <property type="entry name" value="At4g38062-like"/>
</dbReference>
<accession>A0A371E2Y1</accession>
<reference evidence="3" key="1">
    <citation type="submission" date="2018-05" db="EMBL/GenBank/DDBJ databases">
        <title>Draft genome of Mucuna pruriens seed.</title>
        <authorList>
            <person name="Nnadi N.E."/>
            <person name="Vos R."/>
            <person name="Hasami M.H."/>
            <person name="Devisetty U.K."/>
            <person name="Aguiy J.C."/>
        </authorList>
    </citation>
    <scope>NUCLEOTIDE SEQUENCE [LARGE SCALE GENOMIC DNA]</scope>
    <source>
        <strain evidence="3">JCA_2017</strain>
    </source>
</reference>
<feature type="compositionally biased region" description="Basic and acidic residues" evidence="2">
    <location>
        <begin position="888"/>
        <end position="904"/>
    </location>
</feature>
<dbReference type="PANTHER" id="PTHR45287">
    <property type="entry name" value="OS03G0691500 PROTEIN"/>
    <property type="match status" value="1"/>
</dbReference>
<dbReference type="Proteomes" id="UP000257109">
    <property type="component" value="Unassembled WGS sequence"/>
</dbReference>
<proteinExistence type="predicted"/>
<comment type="caution">
    <text evidence="3">The sequence shown here is derived from an EMBL/GenBank/DDBJ whole genome shotgun (WGS) entry which is preliminary data.</text>
</comment>
<feature type="coiled-coil region" evidence="1">
    <location>
        <begin position="383"/>
        <end position="410"/>
    </location>
</feature>
<feature type="coiled-coil region" evidence="1">
    <location>
        <begin position="1"/>
        <end position="77"/>
    </location>
</feature>
<name>A0A371E2Y1_MUCPR</name>
<evidence type="ECO:0000313" key="4">
    <source>
        <dbReference type="Proteomes" id="UP000257109"/>
    </source>
</evidence>
<dbReference type="STRING" id="157652.A0A371E2Y1"/>
<feature type="region of interest" description="Disordered" evidence="2">
    <location>
        <begin position="888"/>
        <end position="921"/>
    </location>
</feature>
<feature type="coiled-coil region" evidence="1">
    <location>
        <begin position="608"/>
        <end position="639"/>
    </location>
</feature>
<evidence type="ECO:0000256" key="2">
    <source>
        <dbReference type="SAM" id="MobiDB-lite"/>
    </source>
</evidence>
<dbReference type="AlphaFoldDB" id="A0A371E2Y1"/>
<gene>
    <name evidence="3" type="ORF">CR513_61456</name>
</gene>
<keyword evidence="4" id="KW-1185">Reference proteome</keyword>
<sequence>MENVYAELDDAKAEVEKLKAECRVMTQLFEGLKKDRSQEFQKFEETRQRAEEQAHELDLKSEEIHELKKILQDLKSSLLEKETCISQMCSESKKIQASSADRLLKLEESNKELALALDEVRAMNDSLEQNVCVSTKEILNLRALLLAAENKCSEAKEKAQQATMLKRRDDVILQLEEENISVQDKIKWRNEQFKHLEEAHEKLQVEFQLSKEEWDKEKSALLEEMSSLQIRLDSQTRNVEGLQSRLEMCNHALAHEESKRKLLEAEISEFKTSFEVVYSQYEEKKSEIQQLSILRNDEIAGLRNSLGEKDMVVREQERKIVQLEQDNKELGDSLKELREAQINNGGANSLTSKLRNKLRRLEEVHKSCTSILKSKESQWDDKVAKMEADIVTYKSTLTSKEEEIRKLQMELENCCYIVEENRMALLIFKSELVEAYSKSFSADPDKAFGIKENENMVLISTEQLKMKESCLKTMAQQHSLLEEELEQQKKRLEESSEGQLILKEQLLQMEYTLQYERSAVSEALEMLELEIASKNDELSRLDCAVQDWKSTGETLKVSCEEIQGTSKKMETSLLSHIENEQALQQANENLLCIVKDQEKKTEDLLLQIASLENCNAEKIKEAERYKQEKEDLIQIVEEKDCCIKDLQKDVAFVCLKQESMEKKLKDAIHAQLDAEKALKQEKEIFLKIKDEKDRTVKHFQELATASEQDLLDALCFSFSKQVEKWVEISVLSDALKNAEYLAKLEIEEKNTRIVKSEESLFHSKQEAKQLQASLEAMKFKDERLTDKQQTMEYIITELKFENENLLRDIINLSTKREDMLAHFEDICGRIGELSSEDMQLMEMLGNVLDTSVDENEIAMRSVVCDKPHDSARDSANGLLLPPTIKKTEENVDGRSPLRENRKGISDLADENAKKQNPITRHLDNNRKAIYYSVMTLLRTSTVDQQHSEQD</sequence>
<feature type="coiled-coil region" evidence="1">
    <location>
        <begin position="471"/>
        <end position="544"/>
    </location>
</feature>
<dbReference type="OrthoDB" id="685795at2759"/>
<feature type="non-terminal residue" evidence="3">
    <location>
        <position position="1"/>
    </location>
</feature>
<keyword evidence="1" id="KW-0175">Coiled coil</keyword>
<feature type="coiled-coil region" evidence="1">
    <location>
        <begin position="313"/>
        <end position="343"/>
    </location>
</feature>
<feature type="coiled-coil region" evidence="1">
    <location>
        <begin position="103"/>
        <end position="165"/>
    </location>
</feature>
<dbReference type="EMBL" id="QJKJ01016892">
    <property type="protein sequence ID" value="RDX60401.1"/>
    <property type="molecule type" value="Genomic_DNA"/>
</dbReference>
<organism evidence="3 4">
    <name type="scientific">Mucuna pruriens</name>
    <name type="common">Velvet bean</name>
    <name type="synonym">Dolichos pruriens</name>
    <dbReference type="NCBI Taxonomy" id="157652"/>
    <lineage>
        <taxon>Eukaryota</taxon>
        <taxon>Viridiplantae</taxon>
        <taxon>Streptophyta</taxon>
        <taxon>Embryophyta</taxon>
        <taxon>Tracheophyta</taxon>
        <taxon>Spermatophyta</taxon>
        <taxon>Magnoliopsida</taxon>
        <taxon>eudicotyledons</taxon>
        <taxon>Gunneridae</taxon>
        <taxon>Pentapetalae</taxon>
        <taxon>rosids</taxon>
        <taxon>fabids</taxon>
        <taxon>Fabales</taxon>
        <taxon>Fabaceae</taxon>
        <taxon>Papilionoideae</taxon>
        <taxon>50 kb inversion clade</taxon>
        <taxon>NPAAA clade</taxon>
        <taxon>indigoferoid/millettioid clade</taxon>
        <taxon>Phaseoleae</taxon>
        <taxon>Mucuna</taxon>
    </lineage>
</organism>
<evidence type="ECO:0000256" key="1">
    <source>
        <dbReference type="SAM" id="Coils"/>
    </source>
</evidence>
<protein>
    <submittedName>
        <fullName evidence="3">Uncharacterized protein</fullName>
    </submittedName>
</protein>
<feature type="coiled-coil region" evidence="1">
    <location>
        <begin position="193"/>
        <end position="245"/>
    </location>
</feature>